<dbReference type="Pfam" id="PF00082">
    <property type="entry name" value="Peptidase_S8"/>
    <property type="match status" value="1"/>
</dbReference>
<dbReference type="EMBL" id="JBBKAM010000004">
    <property type="protein sequence ID" value="MEJ8645729.1"/>
    <property type="molecule type" value="Genomic_DNA"/>
</dbReference>
<dbReference type="InterPro" id="IPR023828">
    <property type="entry name" value="Peptidase_S8_Ser-AS"/>
</dbReference>
<accession>A0ABU8UEK4</accession>
<dbReference type="PRINTS" id="PR00723">
    <property type="entry name" value="SUBTILISIN"/>
</dbReference>
<keyword evidence="1 4" id="KW-0645">Protease</keyword>
<proteinExistence type="inferred from homology"/>
<dbReference type="Proteomes" id="UP001382904">
    <property type="component" value="Unassembled WGS sequence"/>
</dbReference>
<dbReference type="PANTHER" id="PTHR42884">
    <property type="entry name" value="PROPROTEIN CONVERTASE SUBTILISIN/KEXIN-RELATED"/>
    <property type="match status" value="1"/>
</dbReference>
<comment type="similarity">
    <text evidence="4">Belongs to the peptidase S8 family.</text>
</comment>
<evidence type="ECO:0000259" key="5">
    <source>
        <dbReference type="Pfam" id="PF00082"/>
    </source>
</evidence>
<evidence type="ECO:0000313" key="6">
    <source>
        <dbReference type="EMBL" id="MEJ8645729.1"/>
    </source>
</evidence>
<dbReference type="InterPro" id="IPR000209">
    <property type="entry name" value="Peptidase_S8/S53_dom"/>
</dbReference>
<comment type="caution">
    <text evidence="6">The sequence shown here is derived from an EMBL/GenBank/DDBJ whole genome shotgun (WGS) entry which is preliminary data.</text>
</comment>
<evidence type="ECO:0000256" key="4">
    <source>
        <dbReference type="PROSITE-ProRule" id="PRU01240"/>
    </source>
</evidence>
<dbReference type="Gene3D" id="3.40.50.200">
    <property type="entry name" value="Peptidase S8/S53 domain"/>
    <property type="match status" value="1"/>
</dbReference>
<dbReference type="PANTHER" id="PTHR42884:SF14">
    <property type="entry name" value="NEUROENDOCRINE CONVERTASE 1"/>
    <property type="match status" value="1"/>
</dbReference>
<keyword evidence="7" id="KW-1185">Reference proteome</keyword>
<sequence>MSRQYYQRGHLVEAEELDDVVAVRMGEDGQRAATAEGELGASALTEMHEAGVDDETTDAFAQARWVFVKPNRQTRDAFRSGEEISGAEAVGKVIRRPNGRIGIATDALTVRLQPTLSQQEAERELEAAGLEVVNKLGFAENLYEVRAPAAEDALAASVELHGNDRFIFAEPSFVEHVPARFRPAGPRYAGQWQWQNAGTNGGTPGADVHIESAWDRTLGTGIRVAVIDNGFDARHVDLADGVGRTSGFFDNSPVGATFTQNTSGMPDSDHGTFCAGMAGARLNDSAGGAGAAPECELMLVACLDDQVGTQTTLARAVAYAADPSTEVSGSGPEHGADVLVSSLGPNIAAWDMGSTLELAIEFAATNGRQGKGLLIFWAASNGRNVDVGKDEVVSHPDVIAVVRSTNRDLEDNAARGPEVELIAPGVDVVSTRSGGGYGTDTGTSFAAPCAAGCAALALSVNRELTRDQLRAVMHESADRIGGPGVVYDTNGHNDDYGFGRVNAAQAVELAAGLTP</sequence>
<gene>
    <name evidence="6" type="ORF">WKI68_39975</name>
</gene>
<evidence type="ECO:0000256" key="3">
    <source>
        <dbReference type="ARBA" id="ARBA00022825"/>
    </source>
</evidence>
<keyword evidence="3 4" id="KW-0720">Serine protease</keyword>
<feature type="active site" description="Charge relay system" evidence="4">
    <location>
        <position position="270"/>
    </location>
</feature>
<name>A0ABU8UEK4_9ACTN</name>
<dbReference type="InterPro" id="IPR015500">
    <property type="entry name" value="Peptidase_S8_subtilisin-rel"/>
</dbReference>
<reference evidence="6 7" key="1">
    <citation type="submission" date="2024-03" db="EMBL/GenBank/DDBJ databases">
        <title>Novel Streptomyces species of biotechnological and ecological value are a feature of Machair soil.</title>
        <authorList>
            <person name="Prole J.R."/>
            <person name="Goodfellow M."/>
            <person name="Allenby N."/>
            <person name="Ward A.C."/>
        </authorList>
    </citation>
    <scope>NUCLEOTIDE SEQUENCE [LARGE SCALE GENOMIC DNA]</scope>
    <source>
        <strain evidence="6 7">MS1.HAVA.3</strain>
    </source>
</reference>
<protein>
    <submittedName>
        <fullName evidence="6">S8 family serine peptidase</fullName>
    </submittedName>
</protein>
<dbReference type="SUPFAM" id="SSF52743">
    <property type="entry name" value="Subtilisin-like"/>
    <property type="match status" value="1"/>
</dbReference>
<evidence type="ECO:0000256" key="1">
    <source>
        <dbReference type="ARBA" id="ARBA00022670"/>
    </source>
</evidence>
<keyword evidence="2 4" id="KW-0378">Hydrolase</keyword>
<dbReference type="PROSITE" id="PS51892">
    <property type="entry name" value="SUBTILASE"/>
    <property type="match status" value="1"/>
</dbReference>
<feature type="active site" description="Charge relay system" evidence="4">
    <location>
        <position position="444"/>
    </location>
</feature>
<feature type="active site" description="Charge relay system" evidence="4">
    <location>
        <position position="228"/>
    </location>
</feature>
<organism evidence="6 7">
    <name type="scientific">Streptomyces caledonius</name>
    <dbReference type="NCBI Taxonomy" id="3134107"/>
    <lineage>
        <taxon>Bacteria</taxon>
        <taxon>Bacillati</taxon>
        <taxon>Actinomycetota</taxon>
        <taxon>Actinomycetes</taxon>
        <taxon>Kitasatosporales</taxon>
        <taxon>Streptomycetaceae</taxon>
        <taxon>Streptomyces</taxon>
    </lineage>
</organism>
<feature type="domain" description="Peptidase S8/S53" evidence="5">
    <location>
        <begin position="219"/>
        <end position="499"/>
    </location>
</feature>
<dbReference type="InterPro" id="IPR022398">
    <property type="entry name" value="Peptidase_S8_His-AS"/>
</dbReference>
<evidence type="ECO:0000313" key="7">
    <source>
        <dbReference type="Proteomes" id="UP001382904"/>
    </source>
</evidence>
<dbReference type="InterPro" id="IPR036852">
    <property type="entry name" value="Peptidase_S8/S53_dom_sf"/>
</dbReference>
<dbReference type="PROSITE" id="PS00138">
    <property type="entry name" value="SUBTILASE_SER"/>
    <property type="match status" value="1"/>
</dbReference>
<dbReference type="PROSITE" id="PS00137">
    <property type="entry name" value="SUBTILASE_HIS"/>
    <property type="match status" value="1"/>
</dbReference>
<evidence type="ECO:0000256" key="2">
    <source>
        <dbReference type="ARBA" id="ARBA00022801"/>
    </source>
</evidence>